<evidence type="ECO:0000313" key="2">
    <source>
        <dbReference type="Proteomes" id="UP001153678"/>
    </source>
</evidence>
<proteinExistence type="predicted"/>
<dbReference type="EMBL" id="CAMKVN010003581">
    <property type="protein sequence ID" value="CAI2185100.1"/>
    <property type="molecule type" value="Genomic_DNA"/>
</dbReference>
<dbReference type="AlphaFoldDB" id="A0A9W4SZR8"/>
<gene>
    <name evidence="1" type="ORF">FWILDA_LOCUS11908</name>
</gene>
<dbReference type="Proteomes" id="UP001153678">
    <property type="component" value="Unassembled WGS sequence"/>
</dbReference>
<protein>
    <submittedName>
        <fullName evidence="1">17905_t:CDS:1</fullName>
    </submittedName>
</protein>
<sequence length="139" mass="16407">MQFMNTSLVNLTKNLGDNHPITSQYFKNQGYSNRKISLVCRKGVYPYEYIDSHDRFKETKLPLIHEFHRILSGKISQDDYHHAQKVWNTFGCKNLGKYHDLYLKTDVLSLADVWTKLRKMPMEYDGLDPSHYVSLLLYS</sequence>
<evidence type="ECO:0000313" key="1">
    <source>
        <dbReference type="EMBL" id="CAI2185100.1"/>
    </source>
</evidence>
<dbReference type="OrthoDB" id="2364639at2759"/>
<reference evidence="1" key="1">
    <citation type="submission" date="2022-08" db="EMBL/GenBank/DDBJ databases">
        <authorList>
            <person name="Kallberg Y."/>
            <person name="Tangrot J."/>
            <person name="Rosling A."/>
        </authorList>
    </citation>
    <scope>NUCLEOTIDE SEQUENCE</scope>
    <source>
        <strain evidence="1">Wild A</strain>
    </source>
</reference>
<comment type="caution">
    <text evidence="1">The sequence shown here is derived from an EMBL/GenBank/DDBJ whole genome shotgun (WGS) entry which is preliminary data.</text>
</comment>
<keyword evidence="2" id="KW-1185">Reference proteome</keyword>
<name>A0A9W4SZR8_9GLOM</name>
<organism evidence="1 2">
    <name type="scientific">Funneliformis geosporum</name>
    <dbReference type="NCBI Taxonomy" id="1117311"/>
    <lineage>
        <taxon>Eukaryota</taxon>
        <taxon>Fungi</taxon>
        <taxon>Fungi incertae sedis</taxon>
        <taxon>Mucoromycota</taxon>
        <taxon>Glomeromycotina</taxon>
        <taxon>Glomeromycetes</taxon>
        <taxon>Glomerales</taxon>
        <taxon>Glomeraceae</taxon>
        <taxon>Funneliformis</taxon>
    </lineage>
</organism>
<accession>A0A9W4SZR8</accession>